<dbReference type="CDD" id="cd00130">
    <property type="entry name" value="PAS"/>
    <property type="match status" value="1"/>
</dbReference>
<dbReference type="SUPFAM" id="SSF55785">
    <property type="entry name" value="PYP-like sensor domain (PAS domain)"/>
    <property type="match status" value="1"/>
</dbReference>
<dbReference type="PANTHER" id="PTHR46663">
    <property type="entry name" value="DIGUANYLATE CYCLASE DGCT-RELATED"/>
    <property type="match status" value="1"/>
</dbReference>
<evidence type="ECO:0000259" key="2">
    <source>
        <dbReference type="PROSITE" id="PS50110"/>
    </source>
</evidence>
<accession>A0AA96WBR9</accession>
<dbReference type="Gene3D" id="3.30.70.270">
    <property type="match status" value="1"/>
</dbReference>
<dbReference type="InterPro" id="IPR011006">
    <property type="entry name" value="CheY-like_superfamily"/>
</dbReference>
<dbReference type="RefSeq" id="WP_316433563.1">
    <property type="nucleotide sequence ID" value="NZ_CP053586.1"/>
</dbReference>
<dbReference type="EMBL" id="CP053586">
    <property type="protein sequence ID" value="WNZ22168.1"/>
    <property type="molecule type" value="Genomic_DNA"/>
</dbReference>
<protein>
    <submittedName>
        <fullName evidence="4">Diguanylate cyclase</fullName>
    </submittedName>
</protein>
<evidence type="ECO:0000256" key="1">
    <source>
        <dbReference type="PROSITE-ProRule" id="PRU00169"/>
    </source>
</evidence>
<dbReference type="AlphaFoldDB" id="A0AA96WBR9"/>
<dbReference type="InterPro" id="IPR035965">
    <property type="entry name" value="PAS-like_dom_sf"/>
</dbReference>
<dbReference type="Gene3D" id="3.30.450.20">
    <property type="entry name" value="PAS domain"/>
    <property type="match status" value="1"/>
</dbReference>
<dbReference type="InterPro" id="IPR000160">
    <property type="entry name" value="GGDEF_dom"/>
</dbReference>
<reference evidence="4" key="1">
    <citation type="submission" date="2020-05" db="EMBL/GenBank/DDBJ databases">
        <authorList>
            <person name="Zhu T."/>
            <person name="Keshari N."/>
            <person name="Lu X."/>
        </authorList>
    </citation>
    <scope>NUCLEOTIDE SEQUENCE</scope>
    <source>
        <strain evidence="4">NK1-12</strain>
    </source>
</reference>
<name>A0AA96WBR9_9CYAN</name>
<proteinExistence type="predicted"/>
<sequence length="448" mass="50016">MIRAAIVCVDDEWTILRSLGQQLKRNFGKDYDIELISSGEDALLLCAELVAEGKQIPLIISDQKMRGMEGDALLIQLHSLYPKTLKIMLTGQADADSVGNVVNAAALYRYIRKPWDETDLILTVTEALRRFQQEQQIAEQNASLKQINARLESSLALLLATLEATADGILVLDNEGNVVSFNQRFARIWHLSDQVLGDCPQQSLDSILDALFAPDVAYFQDLLTQIHTEAHNFFQLKNDRVIEYYLRPQYLNGQIVGRVWSFRDVTQAKQAEAIVKHQALHDPLTNLPNRILFNQKFAEALAQVTDASDGQRDLLAVMFLDLDRFKQINDTLGHAIGDGLLQQVVQRLSACLREIDLLARWGGDEFVLLLPHINSRNDASAVADRLIAALQPAFVLEGHSLHVTTSVGIAIYPDDGLDATTLLQKADTALYQAKKLGRNNCQYFSIAV</sequence>
<dbReference type="NCBIfam" id="TIGR00254">
    <property type="entry name" value="GGDEF"/>
    <property type="match status" value="1"/>
</dbReference>
<evidence type="ECO:0000259" key="3">
    <source>
        <dbReference type="PROSITE" id="PS50887"/>
    </source>
</evidence>
<dbReference type="SMART" id="SM00091">
    <property type="entry name" value="PAS"/>
    <property type="match status" value="1"/>
</dbReference>
<dbReference type="Pfam" id="PF00072">
    <property type="entry name" value="Response_reg"/>
    <property type="match status" value="1"/>
</dbReference>
<organism evidence="4">
    <name type="scientific">Leptolyngbya sp. NK1-12</name>
    <dbReference type="NCBI Taxonomy" id="2547451"/>
    <lineage>
        <taxon>Bacteria</taxon>
        <taxon>Bacillati</taxon>
        <taxon>Cyanobacteriota</taxon>
        <taxon>Cyanophyceae</taxon>
        <taxon>Leptolyngbyales</taxon>
        <taxon>Leptolyngbyaceae</taxon>
        <taxon>Leptolyngbya group</taxon>
        <taxon>Leptolyngbya</taxon>
    </lineage>
</organism>
<dbReference type="PROSITE" id="PS50110">
    <property type="entry name" value="RESPONSE_REGULATORY"/>
    <property type="match status" value="1"/>
</dbReference>
<dbReference type="FunFam" id="3.30.70.270:FF:000001">
    <property type="entry name" value="Diguanylate cyclase domain protein"/>
    <property type="match status" value="1"/>
</dbReference>
<feature type="domain" description="GGDEF" evidence="3">
    <location>
        <begin position="313"/>
        <end position="446"/>
    </location>
</feature>
<dbReference type="InterPro" id="IPR029787">
    <property type="entry name" value="Nucleotide_cyclase"/>
</dbReference>
<gene>
    <name evidence="4" type="ORF">HJG54_04345</name>
</gene>
<dbReference type="GO" id="GO:0000160">
    <property type="term" value="P:phosphorelay signal transduction system"/>
    <property type="evidence" value="ECO:0007669"/>
    <property type="project" value="InterPro"/>
</dbReference>
<dbReference type="NCBIfam" id="TIGR00229">
    <property type="entry name" value="sensory_box"/>
    <property type="match status" value="1"/>
</dbReference>
<feature type="modified residue" description="4-aspartylphosphate" evidence="1">
    <location>
        <position position="62"/>
    </location>
</feature>
<dbReference type="PROSITE" id="PS50887">
    <property type="entry name" value="GGDEF"/>
    <property type="match status" value="1"/>
</dbReference>
<dbReference type="InterPro" id="IPR001789">
    <property type="entry name" value="Sig_transdc_resp-reg_receiver"/>
</dbReference>
<dbReference type="Pfam" id="PF12860">
    <property type="entry name" value="PAS_7"/>
    <property type="match status" value="1"/>
</dbReference>
<dbReference type="InterPro" id="IPR052163">
    <property type="entry name" value="DGC-Regulatory_Protein"/>
</dbReference>
<dbReference type="SMART" id="SM00267">
    <property type="entry name" value="GGDEF"/>
    <property type="match status" value="1"/>
</dbReference>
<dbReference type="SMART" id="SM00448">
    <property type="entry name" value="REC"/>
    <property type="match status" value="1"/>
</dbReference>
<dbReference type="SUPFAM" id="SSF55073">
    <property type="entry name" value="Nucleotide cyclase"/>
    <property type="match status" value="1"/>
</dbReference>
<dbReference type="CDD" id="cd01949">
    <property type="entry name" value="GGDEF"/>
    <property type="match status" value="1"/>
</dbReference>
<feature type="domain" description="Response regulatory" evidence="2">
    <location>
        <begin position="5"/>
        <end position="128"/>
    </location>
</feature>
<keyword evidence="1" id="KW-0597">Phosphoprotein</keyword>
<evidence type="ECO:0000313" key="4">
    <source>
        <dbReference type="EMBL" id="WNZ22168.1"/>
    </source>
</evidence>
<dbReference type="Gene3D" id="3.40.50.2300">
    <property type="match status" value="1"/>
</dbReference>
<dbReference type="PANTHER" id="PTHR46663:SF3">
    <property type="entry name" value="SLL0267 PROTEIN"/>
    <property type="match status" value="1"/>
</dbReference>
<dbReference type="InterPro" id="IPR000014">
    <property type="entry name" value="PAS"/>
</dbReference>
<dbReference type="SUPFAM" id="SSF52172">
    <property type="entry name" value="CheY-like"/>
    <property type="match status" value="1"/>
</dbReference>
<dbReference type="InterPro" id="IPR043128">
    <property type="entry name" value="Rev_trsase/Diguanyl_cyclase"/>
</dbReference>
<dbReference type="Pfam" id="PF00990">
    <property type="entry name" value="GGDEF"/>
    <property type="match status" value="1"/>
</dbReference>